<dbReference type="GO" id="GO:0030246">
    <property type="term" value="F:carbohydrate binding"/>
    <property type="evidence" value="ECO:0007669"/>
    <property type="project" value="UniProtKB-KW"/>
</dbReference>
<dbReference type="HOGENOM" id="CLU_2634737_0_0_9"/>
<dbReference type="Gene3D" id="2.90.10.10">
    <property type="entry name" value="Bulb-type lectin domain"/>
    <property type="match status" value="1"/>
</dbReference>
<reference evidence="2 3" key="1">
    <citation type="journal article" date="2012" name="J. Bacteriol.">
        <title>Complete Genome Sequence of Paenibacillus mucilaginosus 3016, a Bacterium Functional as Microbial Fertilizer.</title>
        <authorList>
            <person name="Ma M."/>
            <person name="Wang Z."/>
            <person name="Li L."/>
            <person name="Jiang X."/>
            <person name="Guan D."/>
            <person name="Cao F."/>
            <person name="Chen H."/>
            <person name="Wang X."/>
            <person name="Shen D."/>
            <person name="Du B."/>
            <person name="Li J."/>
        </authorList>
    </citation>
    <scope>NUCLEOTIDE SEQUENCE [LARGE SCALE GENOMIC DNA]</scope>
    <source>
        <strain evidence="2 3">3016</strain>
    </source>
</reference>
<name>H6NHF5_9BACL</name>
<accession>H6NHF5</accession>
<dbReference type="Proteomes" id="UP000007523">
    <property type="component" value="Chromosome"/>
</dbReference>
<evidence type="ECO:0000313" key="2">
    <source>
        <dbReference type="EMBL" id="AFC29150.1"/>
    </source>
</evidence>
<evidence type="ECO:0000313" key="3">
    <source>
        <dbReference type="Proteomes" id="UP000007523"/>
    </source>
</evidence>
<feature type="chain" id="PRO_5039332532" evidence="1">
    <location>
        <begin position="25"/>
        <end position="77"/>
    </location>
</feature>
<dbReference type="RefSeq" id="WP_014369548.1">
    <property type="nucleotide sequence ID" value="NC_016935.1"/>
</dbReference>
<keyword evidence="3" id="KW-1185">Reference proteome</keyword>
<protein>
    <submittedName>
        <fullName evidence="2">Mannose-binding lectin</fullName>
    </submittedName>
</protein>
<proteinExistence type="predicted"/>
<evidence type="ECO:0000256" key="1">
    <source>
        <dbReference type="SAM" id="SignalP"/>
    </source>
</evidence>
<keyword evidence="2" id="KW-0430">Lectin</keyword>
<feature type="signal peptide" evidence="1">
    <location>
        <begin position="1"/>
        <end position="24"/>
    </location>
</feature>
<dbReference type="AlphaFoldDB" id="H6NHF5"/>
<dbReference type="InterPro" id="IPR036426">
    <property type="entry name" value="Bulb-type_lectin_dom_sf"/>
</dbReference>
<sequence length="77" mass="8493">MKKISLLLFAALMLQLTLVSAAFAKDTLFVGEQLAAGQSLQSQNGRLNLVMQTDGNLVLYRDHGIPIWSVKTIMVIF</sequence>
<dbReference type="KEGG" id="pmq:PM3016_2262"/>
<keyword evidence="1" id="KW-0732">Signal</keyword>
<gene>
    <name evidence="2" type="ORF">PM3016_2262</name>
</gene>
<dbReference type="EMBL" id="CP003235">
    <property type="protein sequence ID" value="AFC29150.1"/>
    <property type="molecule type" value="Genomic_DNA"/>
</dbReference>
<organism evidence="2 3">
    <name type="scientific">Paenibacillus mucilaginosus 3016</name>
    <dbReference type="NCBI Taxonomy" id="1116391"/>
    <lineage>
        <taxon>Bacteria</taxon>
        <taxon>Bacillati</taxon>
        <taxon>Bacillota</taxon>
        <taxon>Bacilli</taxon>
        <taxon>Bacillales</taxon>
        <taxon>Paenibacillaceae</taxon>
        <taxon>Paenibacillus</taxon>
    </lineage>
</organism>
<dbReference type="SUPFAM" id="SSF51110">
    <property type="entry name" value="alpha-D-mannose-specific plant lectins"/>
    <property type="match status" value="1"/>
</dbReference>